<dbReference type="EC" id="6.3.2.29" evidence="6"/>
<dbReference type="PANTHER" id="PTHR23135">
    <property type="entry name" value="MUR LIGASE FAMILY MEMBER"/>
    <property type="match status" value="1"/>
</dbReference>
<evidence type="ECO:0000313" key="16">
    <source>
        <dbReference type="EMBL" id="OFI06178.1"/>
    </source>
</evidence>
<dbReference type="GO" id="GO:0071161">
    <property type="term" value="F:cyanophycin synthetase activity (L-arginine-adding)"/>
    <property type="evidence" value="ECO:0007669"/>
    <property type="project" value="UniProtKB-EC"/>
</dbReference>
<dbReference type="Pfam" id="PF18921">
    <property type="entry name" value="Cyanophycin_syn"/>
    <property type="match status" value="1"/>
</dbReference>
<dbReference type="InterPro" id="IPR018109">
    <property type="entry name" value="Folylpolyglutamate_synth_CS"/>
</dbReference>
<evidence type="ECO:0000256" key="4">
    <source>
        <dbReference type="ARBA" id="ARBA00011738"/>
    </source>
</evidence>
<dbReference type="PROSITE" id="PS01011">
    <property type="entry name" value="FOLYLPOLYGLU_SYNT_1"/>
    <property type="match status" value="1"/>
</dbReference>
<dbReference type="EMBL" id="LZFO01000014">
    <property type="protein sequence ID" value="OFI06178.1"/>
    <property type="molecule type" value="Genomic_DNA"/>
</dbReference>
<dbReference type="NCBIfam" id="NF010623">
    <property type="entry name" value="PRK14016.1"/>
    <property type="match status" value="1"/>
</dbReference>
<dbReference type="InterPro" id="IPR013221">
    <property type="entry name" value="Mur_ligase_cen"/>
</dbReference>
<dbReference type="Gene3D" id="3.90.190.20">
    <property type="entry name" value="Mur ligase, C-terminal domain"/>
    <property type="match status" value="1"/>
</dbReference>
<dbReference type="InterPro" id="IPR004101">
    <property type="entry name" value="Mur_ligase_C"/>
</dbReference>
<accession>A0A1E8EYZ0</accession>
<dbReference type="GO" id="GO:0004326">
    <property type="term" value="F:tetrahydrofolylpolyglutamate synthase activity"/>
    <property type="evidence" value="ECO:0007669"/>
    <property type="project" value="InterPro"/>
</dbReference>
<dbReference type="SUPFAM" id="SSF53623">
    <property type="entry name" value="MurD-like peptide ligases, catalytic domain"/>
    <property type="match status" value="1"/>
</dbReference>
<dbReference type="EC" id="6.3.2.30" evidence="5"/>
<evidence type="ECO:0000256" key="5">
    <source>
        <dbReference type="ARBA" id="ARBA00012968"/>
    </source>
</evidence>
<keyword evidence="10 14" id="KW-0067">ATP-binding</keyword>
<dbReference type="AlphaFoldDB" id="A0A1E8EYZ0"/>
<dbReference type="OrthoDB" id="9803907at2"/>
<evidence type="ECO:0000259" key="15">
    <source>
        <dbReference type="PROSITE" id="PS50975"/>
    </source>
</evidence>
<comment type="catalytic activity">
    <reaction evidence="12">
        <text>[L-4-(L-arginin-2-N-yl)aspartate](n)-L-aspartate + L-arginine + ATP = [L-4-(L-arginin-2-N-yl)aspartate](n+1) + ADP + phosphate + H(+)</text>
        <dbReference type="Rhea" id="RHEA:23888"/>
        <dbReference type="Rhea" id="RHEA-COMP:13732"/>
        <dbReference type="Rhea" id="RHEA-COMP:13733"/>
        <dbReference type="ChEBI" id="CHEBI:15378"/>
        <dbReference type="ChEBI" id="CHEBI:30616"/>
        <dbReference type="ChEBI" id="CHEBI:32682"/>
        <dbReference type="ChEBI" id="CHEBI:43474"/>
        <dbReference type="ChEBI" id="CHEBI:137986"/>
        <dbReference type="ChEBI" id="CHEBI:137990"/>
        <dbReference type="ChEBI" id="CHEBI:456216"/>
        <dbReference type="EC" id="6.3.2.30"/>
    </reaction>
</comment>
<organism evidence="16 17">
    <name type="scientific">Clostridium acetireducens DSM 10703</name>
    <dbReference type="NCBI Taxonomy" id="1121290"/>
    <lineage>
        <taxon>Bacteria</taxon>
        <taxon>Bacillati</taxon>
        <taxon>Bacillota</taxon>
        <taxon>Clostridia</taxon>
        <taxon>Eubacteriales</taxon>
        <taxon>Clostridiaceae</taxon>
        <taxon>Clostridium</taxon>
    </lineage>
</organism>
<dbReference type="Pfam" id="PF08443">
    <property type="entry name" value="RimK"/>
    <property type="match status" value="2"/>
</dbReference>
<dbReference type="InterPro" id="IPR011761">
    <property type="entry name" value="ATP-grasp"/>
</dbReference>
<comment type="pathway">
    <text evidence="2">Cell wall biogenesis; peptidoglycan biosynthesis.</text>
</comment>
<evidence type="ECO:0000256" key="2">
    <source>
        <dbReference type="ARBA" id="ARBA00004752"/>
    </source>
</evidence>
<comment type="caution">
    <text evidence="16">The sequence shown here is derived from an EMBL/GenBank/DDBJ whole genome shotgun (WGS) entry which is preliminary data.</text>
</comment>
<evidence type="ECO:0000256" key="6">
    <source>
        <dbReference type="ARBA" id="ARBA00013005"/>
    </source>
</evidence>
<evidence type="ECO:0000256" key="10">
    <source>
        <dbReference type="ARBA" id="ARBA00022840"/>
    </source>
</evidence>
<evidence type="ECO:0000256" key="3">
    <source>
        <dbReference type="ARBA" id="ARBA00009060"/>
    </source>
</evidence>
<dbReference type="PATRIC" id="fig|1121290.3.peg.1195"/>
<dbReference type="Proteomes" id="UP000175744">
    <property type="component" value="Unassembled WGS sequence"/>
</dbReference>
<dbReference type="STRING" id="1121290.CLAOCE_12110"/>
<comment type="subunit">
    <text evidence="4">Homodimer.</text>
</comment>
<dbReference type="PANTHER" id="PTHR23135:SF18">
    <property type="entry name" value="CYANOPHYCIN SYNTHETASE"/>
    <property type="match status" value="1"/>
</dbReference>
<evidence type="ECO:0000256" key="9">
    <source>
        <dbReference type="ARBA" id="ARBA00022741"/>
    </source>
</evidence>
<dbReference type="GO" id="GO:0071160">
    <property type="term" value="F:cyanophycin synthetase activity (L-aspartate-adding)"/>
    <property type="evidence" value="ECO:0007669"/>
    <property type="project" value="UniProtKB-EC"/>
</dbReference>
<comment type="catalytic activity">
    <reaction evidence="13">
        <text>[L-4-(L-arginin-2-N-yl)aspartate](n) + L-aspartate + ATP = [L-4-(L-arginin-2-N-yl)aspartate](n)-L-aspartate + ADP + phosphate + H(+)</text>
        <dbReference type="Rhea" id="RHEA:13277"/>
        <dbReference type="Rhea" id="RHEA-COMP:13728"/>
        <dbReference type="Rhea" id="RHEA-COMP:13733"/>
        <dbReference type="ChEBI" id="CHEBI:15378"/>
        <dbReference type="ChEBI" id="CHEBI:29991"/>
        <dbReference type="ChEBI" id="CHEBI:30616"/>
        <dbReference type="ChEBI" id="CHEBI:43474"/>
        <dbReference type="ChEBI" id="CHEBI:137986"/>
        <dbReference type="ChEBI" id="CHEBI:137990"/>
        <dbReference type="ChEBI" id="CHEBI:456216"/>
        <dbReference type="EC" id="6.3.2.29"/>
    </reaction>
</comment>
<dbReference type="InterPro" id="IPR036615">
    <property type="entry name" value="Mur_ligase_C_dom_sf"/>
</dbReference>
<dbReference type="SUPFAM" id="SSF53244">
    <property type="entry name" value="MurD-like peptide ligases, peptide-binding domain"/>
    <property type="match status" value="1"/>
</dbReference>
<name>A0A1E8EYZ0_9CLOT</name>
<evidence type="ECO:0000256" key="12">
    <source>
        <dbReference type="ARBA" id="ARBA00048094"/>
    </source>
</evidence>
<protein>
    <recommendedName>
        <fullName evidence="7">Cyanophycin synthetase</fullName>
        <ecNumber evidence="6">6.3.2.29</ecNumber>
        <ecNumber evidence="5">6.3.2.30</ecNumber>
    </recommendedName>
    <alternativeName>
        <fullName evidence="11">Cyanophycin synthase</fullName>
    </alternativeName>
</protein>
<dbReference type="RefSeq" id="WP_070110187.1">
    <property type="nucleotide sequence ID" value="NZ_LZFO01000014.1"/>
</dbReference>
<dbReference type="GO" id="GO:0005524">
    <property type="term" value="F:ATP binding"/>
    <property type="evidence" value="ECO:0007669"/>
    <property type="project" value="UniProtKB-UniRule"/>
</dbReference>
<dbReference type="Gene3D" id="3.30.470.20">
    <property type="entry name" value="ATP-grasp fold, B domain"/>
    <property type="match status" value="2"/>
</dbReference>
<evidence type="ECO:0000256" key="11">
    <source>
        <dbReference type="ARBA" id="ARBA00031353"/>
    </source>
</evidence>
<gene>
    <name evidence="16" type="primary">cphA</name>
    <name evidence="16" type="ORF">CLOACE_12110</name>
</gene>
<dbReference type="InterPro" id="IPR013815">
    <property type="entry name" value="ATP_grasp_subdomain_1"/>
</dbReference>
<comment type="similarity">
    <text evidence="3">In the C-terminal section; belongs to the MurCDEF family.</text>
</comment>
<evidence type="ECO:0000256" key="1">
    <source>
        <dbReference type="ARBA" id="ARBA00003184"/>
    </source>
</evidence>
<keyword evidence="9 14" id="KW-0547">Nucleotide-binding</keyword>
<evidence type="ECO:0000313" key="17">
    <source>
        <dbReference type="Proteomes" id="UP000175744"/>
    </source>
</evidence>
<proteinExistence type="inferred from homology"/>
<comment type="function">
    <text evidence="1">Catalyzes the ATP-dependent polymerization of arginine and aspartate to multi-L-arginyl-poly-L-aspartic acid (cyanophycin; a water-insoluble reserve polymer).</text>
</comment>
<dbReference type="Pfam" id="PF02875">
    <property type="entry name" value="Mur_ligase_C"/>
    <property type="match status" value="1"/>
</dbReference>
<sequence>MNIVEFRIFKGRNIYSHKKCIRLDIELKKEHNIPSKYIKDFNENLIRILPQLKEHRCGIDEEEGFLNRLKEGTYLPHICEHIIIAIQNIIDLNVSYGKSREIFNNKYYIIYEYEYEKTGIKAGKIAINLINSIIQKRNFNLNLKIKQLINILNNEKIGPSTLSILKEAKNRGIPFIKIGDGSMFQIGYGKSSKMIEATIGNNTRAVSVDVSCDKLITKDVLNKQCIPVAEGYVVKNEIDLLFKADTIGYPLVLKPRFGNQGKGVITNIKTAKELLESYKTLKKVYKSIIVEKYVKGKDYRICVVGGEVVAVAERIPPFVIGNGFNSIEDLISIINSDERRGFGHEKPLTKIKIDEETKKCILSKGYRLNSVLPRGKKLELRNNANLSTGGISIDCTDKICKENIELCQRAAKAIGLDICGIDICCSDISNIVDGAIIEVNAAPGIRMHHYPYKGTKRNVAGKILDKMFNNKENIPVISITGTNGKTTTTRLISHVLNIKGYKVGMTTTGGIYIDNKCIYKGDTTGYKSAMTVLTNKDVDVAVLETARGGIIKSGIAYDLADIGIITNIGEDHLGLEGINTLDDIAYIKSLVVEAVKDNGYAILNADDKMSYKIIDRIKSRLVLFSMKENSKLIKENIDKVDFAIYIKDNYIYFENSSKILPIVKVEDIAITLNGILTYNIENSMAACAALIAMGIDKETIKKGFSTFYNDSKNNPGRFNLYKLSNNVKVILDYGHNIDGYKSVLKAVSNIEHNRLIGIVGVPGDRTDTSIFEIGKIAARHFDYIYIKEDKYKRGRKPGEVANILEKGILSEGFNKQNIKKILIEEKALNYAINFSKPGDLIVIFFEEYTPLLNIINNNVKNEKQKVIMA</sequence>
<dbReference type="InterPro" id="IPR011810">
    <property type="entry name" value="Cya_phycin_syn"/>
</dbReference>
<keyword evidence="8 16" id="KW-0436">Ligase</keyword>
<evidence type="ECO:0000256" key="14">
    <source>
        <dbReference type="PROSITE-ProRule" id="PRU00409"/>
    </source>
</evidence>
<evidence type="ECO:0000256" key="8">
    <source>
        <dbReference type="ARBA" id="ARBA00022598"/>
    </source>
</evidence>
<dbReference type="PROSITE" id="PS50975">
    <property type="entry name" value="ATP_GRASP"/>
    <property type="match status" value="1"/>
</dbReference>
<evidence type="ECO:0000256" key="13">
    <source>
        <dbReference type="ARBA" id="ARBA00048425"/>
    </source>
</evidence>
<feature type="domain" description="ATP-grasp" evidence="15">
    <location>
        <begin position="218"/>
        <end position="468"/>
    </location>
</feature>
<dbReference type="Gene3D" id="3.30.1490.20">
    <property type="entry name" value="ATP-grasp fold, A domain"/>
    <property type="match status" value="1"/>
</dbReference>
<dbReference type="InterPro" id="IPR013651">
    <property type="entry name" value="ATP-grasp_RimK-type"/>
</dbReference>
<reference evidence="16 17" key="1">
    <citation type="submission" date="2016-06" db="EMBL/GenBank/DDBJ databases">
        <title>Genome sequence of Clostridium acetireducens DSM 10703.</title>
        <authorList>
            <person name="Poehlein A."/>
            <person name="Fluechter S."/>
            <person name="Duerre P."/>
            <person name="Daniel R."/>
        </authorList>
    </citation>
    <scope>NUCLEOTIDE SEQUENCE [LARGE SCALE GENOMIC DNA]</scope>
    <source>
        <strain evidence="16 17">DSM 10703</strain>
    </source>
</reference>
<dbReference type="GO" id="GO:0046872">
    <property type="term" value="F:metal ion binding"/>
    <property type="evidence" value="ECO:0007669"/>
    <property type="project" value="InterPro"/>
</dbReference>
<dbReference type="Pfam" id="PF08245">
    <property type="entry name" value="Mur_ligase_M"/>
    <property type="match status" value="1"/>
</dbReference>
<evidence type="ECO:0000256" key="7">
    <source>
        <dbReference type="ARBA" id="ARBA00022036"/>
    </source>
</evidence>
<dbReference type="InterPro" id="IPR036565">
    <property type="entry name" value="Mur-like_cat_sf"/>
</dbReference>
<dbReference type="Gene3D" id="3.40.1190.10">
    <property type="entry name" value="Mur-like, catalytic domain"/>
    <property type="match status" value="1"/>
</dbReference>
<dbReference type="SUPFAM" id="SSF56059">
    <property type="entry name" value="Glutathione synthetase ATP-binding domain-like"/>
    <property type="match status" value="1"/>
</dbReference>
<dbReference type="InterPro" id="IPR044019">
    <property type="entry name" value="Cyanophycin_syn_N"/>
</dbReference>
<dbReference type="NCBIfam" id="TIGR02068">
    <property type="entry name" value="cya_phycin_syn"/>
    <property type="match status" value="1"/>
</dbReference>
<keyword evidence="17" id="KW-1185">Reference proteome</keyword>